<feature type="binding site" evidence="9">
    <location>
        <position position="17"/>
    </location>
    <ligand>
        <name>Ca(2+)</name>
        <dbReference type="ChEBI" id="CHEBI:29108"/>
        <label>1</label>
    </ligand>
</feature>
<dbReference type="GO" id="GO:0006979">
    <property type="term" value="P:response to oxidative stress"/>
    <property type="evidence" value="ECO:0007669"/>
    <property type="project" value="InterPro"/>
</dbReference>
<dbReference type="PROSITE" id="PS50873">
    <property type="entry name" value="PEROXIDASE_4"/>
    <property type="match status" value="1"/>
</dbReference>
<evidence type="ECO:0000256" key="9">
    <source>
        <dbReference type="PIRSR" id="PIRSR600823-3"/>
    </source>
</evidence>
<evidence type="ECO:0000313" key="13">
    <source>
        <dbReference type="Proteomes" id="UP000824469"/>
    </source>
</evidence>
<sequence length="118" mass="12376">GCDASVLIDSTEDNITEKDAVPNLSLRGFEVIDEIKASVEEELLCRGLVSCADILALATRDALALSGGADYKVPCGRRDGVVSKVEQVKIPGPTFSIDAALNVFNAVGLNITDLATLL</sequence>
<comment type="similarity">
    <text evidence="10">Belongs to the peroxidase family.</text>
</comment>
<dbReference type="GO" id="GO:0046872">
    <property type="term" value="F:metal ion binding"/>
    <property type="evidence" value="ECO:0007669"/>
    <property type="project" value="UniProtKB-KW"/>
</dbReference>
<gene>
    <name evidence="12" type="ORF">KI387_013076</name>
</gene>
<keyword evidence="7" id="KW-0408">Iron</keyword>
<keyword evidence="13" id="KW-1185">Reference proteome</keyword>
<dbReference type="PRINTS" id="PR00461">
    <property type="entry name" value="PLPEROXIDASE"/>
</dbReference>
<reference evidence="12 13" key="1">
    <citation type="journal article" date="2021" name="Nat. Plants">
        <title>The Taxus genome provides insights into paclitaxel biosynthesis.</title>
        <authorList>
            <person name="Xiong X."/>
            <person name="Gou J."/>
            <person name="Liao Q."/>
            <person name="Li Y."/>
            <person name="Zhou Q."/>
            <person name="Bi G."/>
            <person name="Li C."/>
            <person name="Du R."/>
            <person name="Wang X."/>
            <person name="Sun T."/>
            <person name="Guo L."/>
            <person name="Liang H."/>
            <person name="Lu P."/>
            <person name="Wu Y."/>
            <person name="Zhang Z."/>
            <person name="Ro D.K."/>
            <person name="Shang Y."/>
            <person name="Huang S."/>
            <person name="Yan J."/>
        </authorList>
    </citation>
    <scope>NUCLEOTIDE SEQUENCE [LARGE SCALE GENOMIC DNA]</scope>
    <source>
        <strain evidence="12">Ta-2019</strain>
    </source>
</reference>
<feature type="binding site" evidence="8">
    <location>
        <position position="91"/>
    </location>
    <ligand>
        <name>substrate</name>
    </ligand>
</feature>
<dbReference type="InterPro" id="IPR000823">
    <property type="entry name" value="Peroxidase_pln"/>
</dbReference>
<evidence type="ECO:0000256" key="8">
    <source>
        <dbReference type="PIRSR" id="PIRSR600823-2"/>
    </source>
</evidence>
<dbReference type="Pfam" id="PF00141">
    <property type="entry name" value="peroxidase"/>
    <property type="match status" value="1"/>
</dbReference>
<evidence type="ECO:0000256" key="5">
    <source>
        <dbReference type="ARBA" id="ARBA00022723"/>
    </source>
</evidence>
<evidence type="ECO:0000313" key="12">
    <source>
        <dbReference type="EMBL" id="KAH9301493.1"/>
    </source>
</evidence>
<feature type="non-terminal residue" evidence="12">
    <location>
        <position position="1"/>
    </location>
</feature>
<comment type="catalytic activity">
    <reaction evidence="1">
        <text>2 a phenolic donor + H2O2 = 2 a phenolic radical donor + 2 H2O</text>
        <dbReference type="Rhea" id="RHEA:56136"/>
        <dbReference type="ChEBI" id="CHEBI:15377"/>
        <dbReference type="ChEBI" id="CHEBI:16240"/>
        <dbReference type="ChEBI" id="CHEBI:139520"/>
        <dbReference type="ChEBI" id="CHEBI:139521"/>
        <dbReference type="EC" id="1.11.1.7"/>
    </reaction>
</comment>
<dbReference type="PANTHER" id="PTHR31235">
    <property type="entry name" value="PEROXIDASE 25-RELATED"/>
    <property type="match status" value="1"/>
</dbReference>
<dbReference type="InterPro" id="IPR002016">
    <property type="entry name" value="Haem_peroxidase"/>
</dbReference>
<dbReference type="SUPFAM" id="SSF48113">
    <property type="entry name" value="Heme-dependent peroxidases"/>
    <property type="match status" value="1"/>
</dbReference>
<protein>
    <recommendedName>
        <fullName evidence="11">Plant heme peroxidase family profile domain-containing protein</fullName>
    </recommendedName>
</protein>
<dbReference type="GO" id="GO:0020037">
    <property type="term" value="F:heme binding"/>
    <property type="evidence" value="ECO:0007669"/>
    <property type="project" value="InterPro"/>
</dbReference>
<keyword evidence="6" id="KW-0560">Oxidoreductase</keyword>
<comment type="cofactor">
    <cofactor evidence="9">
        <name>Ca(2+)</name>
        <dbReference type="ChEBI" id="CHEBI:29108"/>
    </cofactor>
    <text evidence="9">Binds 2 calcium ions per subunit.</text>
</comment>
<dbReference type="GO" id="GO:0140825">
    <property type="term" value="F:lactoperoxidase activity"/>
    <property type="evidence" value="ECO:0007669"/>
    <property type="project" value="UniProtKB-EC"/>
</dbReference>
<comment type="caution">
    <text evidence="12">The sequence shown here is derived from an EMBL/GenBank/DDBJ whole genome shotgun (WGS) entry which is preliminary data.</text>
</comment>
<dbReference type="OMA" id="SIGFCHD"/>
<keyword evidence="5 9" id="KW-0479">Metal-binding</keyword>
<feature type="binding site" evidence="9">
    <location>
        <position position="5"/>
    </location>
    <ligand>
        <name>Ca(2+)</name>
        <dbReference type="ChEBI" id="CHEBI:29108"/>
        <label>1</label>
    </ligand>
</feature>
<comment type="cofactor">
    <cofactor evidence="2">
        <name>heme b</name>
        <dbReference type="ChEBI" id="CHEBI:60344"/>
    </cofactor>
</comment>
<dbReference type="InterPro" id="IPR010255">
    <property type="entry name" value="Haem_peroxidase_sf"/>
</dbReference>
<dbReference type="Proteomes" id="UP000824469">
    <property type="component" value="Unassembled WGS sequence"/>
</dbReference>
<dbReference type="AlphaFoldDB" id="A0AA38FGG8"/>
<accession>A0AA38FGG8</accession>
<name>A0AA38FGG8_TAXCH</name>
<evidence type="ECO:0000259" key="11">
    <source>
        <dbReference type="PROSITE" id="PS50873"/>
    </source>
</evidence>
<evidence type="ECO:0000256" key="10">
    <source>
        <dbReference type="RuleBase" id="RU004241"/>
    </source>
</evidence>
<feature type="binding site" evidence="9">
    <location>
        <position position="3"/>
    </location>
    <ligand>
        <name>Ca(2+)</name>
        <dbReference type="ChEBI" id="CHEBI:29108"/>
        <label>1</label>
    </ligand>
</feature>
<dbReference type="PRINTS" id="PR00458">
    <property type="entry name" value="PEROXIDASE"/>
</dbReference>
<evidence type="ECO:0000256" key="4">
    <source>
        <dbReference type="ARBA" id="ARBA00022617"/>
    </source>
</evidence>
<keyword evidence="9" id="KW-0106">Calcium</keyword>
<evidence type="ECO:0000256" key="2">
    <source>
        <dbReference type="ARBA" id="ARBA00001970"/>
    </source>
</evidence>
<organism evidence="12 13">
    <name type="scientific">Taxus chinensis</name>
    <name type="common">Chinese yew</name>
    <name type="synonym">Taxus wallichiana var. chinensis</name>
    <dbReference type="NCBI Taxonomy" id="29808"/>
    <lineage>
        <taxon>Eukaryota</taxon>
        <taxon>Viridiplantae</taxon>
        <taxon>Streptophyta</taxon>
        <taxon>Embryophyta</taxon>
        <taxon>Tracheophyta</taxon>
        <taxon>Spermatophyta</taxon>
        <taxon>Pinopsida</taxon>
        <taxon>Pinidae</taxon>
        <taxon>Conifers II</taxon>
        <taxon>Cupressales</taxon>
        <taxon>Taxaceae</taxon>
        <taxon>Taxus</taxon>
    </lineage>
</organism>
<evidence type="ECO:0000256" key="3">
    <source>
        <dbReference type="ARBA" id="ARBA00022559"/>
    </source>
</evidence>
<keyword evidence="3" id="KW-0575">Peroxidase</keyword>
<proteinExistence type="inferred from homology"/>
<keyword evidence="4" id="KW-0349">Heme</keyword>
<feature type="binding site" evidence="9">
    <location>
        <position position="1"/>
    </location>
    <ligand>
        <name>Ca(2+)</name>
        <dbReference type="ChEBI" id="CHEBI:29108"/>
        <label>1</label>
    </ligand>
</feature>
<feature type="non-terminal residue" evidence="12">
    <location>
        <position position="118"/>
    </location>
</feature>
<dbReference type="EMBL" id="JAHRHJ020000009">
    <property type="protein sequence ID" value="KAH9301493.1"/>
    <property type="molecule type" value="Genomic_DNA"/>
</dbReference>
<dbReference type="Gene3D" id="1.10.520.10">
    <property type="match status" value="1"/>
</dbReference>
<evidence type="ECO:0000256" key="7">
    <source>
        <dbReference type="ARBA" id="ARBA00023004"/>
    </source>
</evidence>
<evidence type="ECO:0000256" key="1">
    <source>
        <dbReference type="ARBA" id="ARBA00000189"/>
    </source>
</evidence>
<feature type="domain" description="Plant heme peroxidase family profile" evidence="11">
    <location>
        <begin position="1"/>
        <end position="118"/>
    </location>
</feature>
<evidence type="ECO:0000256" key="6">
    <source>
        <dbReference type="ARBA" id="ARBA00023002"/>
    </source>
</evidence>